<comment type="caution">
    <text evidence="2">The sequence shown here is derived from an EMBL/GenBank/DDBJ whole genome shotgun (WGS) entry which is preliminary data.</text>
</comment>
<dbReference type="EMBL" id="CAJNNW010036375">
    <property type="protein sequence ID" value="CAE8733742.1"/>
    <property type="molecule type" value="Genomic_DNA"/>
</dbReference>
<name>A0A813GML3_POLGL</name>
<organism evidence="2 4">
    <name type="scientific">Polarella glacialis</name>
    <name type="common">Dinoflagellate</name>
    <dbReference type="NCBI Taxonomy" id="89957"/>
    <lineage>
        <taxon>Eukaryota</taxon>
        <taxon>Sar</taxon>
        <taxon>Alveolata</taxon>
        <taxon>Dinophyceae</taxon>
        <taxon>Suessiales</taxon>
        <taxon>Suessiaceae</taxon>
        <taxon>Polarella</taxon>
    </lineage>
</organism>
<dbReference type="OrthoDB" id="427138at2759"/>
<evidence type="ECO:0000313" key="3">
    <source>
        <dbReference type="EMBL" id="CAE8733742.1"/>
    </source>
</evidence>
<keyword evidence="1" id="KW-0472">Membrane</keyword>
<feature type="transmembrane region" description="Helical" evidence="1">
    <location>
        <begin position="21"/>
        <end position="44"/>
    </location>
</feature>
<gene>
    <name evidence="2" type="ORF">PGLA1383_LOCUS41309</name>
    <name evidence="3" type="ORF">PGLA2088_LOCUS46971</name>
</gene>
<protein>
    <submittedName>
        <fullName evidence="2">Uncharacterized protein</fullName>
    </submittedName>
</protein>
<evidence type="ECO:0000313" key="2">
    <source>
        <dbReference type="EMBL" id="CAE8624117.1"/>
    </source>
</evidence>
<keyword evidence="1" id="KW-0812">Transmembrane</keyword>
<evidence type="ECO:0000256" key="1">
    <source>
        <dbReference type="SAM" id="Phobius"/>
    </source>
</evidence>
<dbReference type="AlphaFoldDB" id="A0A813GML3"/>
<feature type="transmembrane region" description="Helical" evidence="1">
    <location>
        <begin position="56"/>
        <end position="77"/>
    </location>
</feature>
<dbReference type="OMA" id="DYHKWIN"/>
<keyword evidence="4" id="KW-1185">Reference proteome</keyword>
<accession>A0A813GML3</accession>
<dbReference type="Proteomes" id="UP000626109">
    <property type="component" value="Unassembled WGS sequence"/>
</dbReference>
<dbReference type="Proteomes" id="UP000654075">
    <property type="component" value="Unassembled WGS sequence"/>
</dbReference>
<proteinExistence type="predicted"/>
<dbReference type="EMBL" id="CAJNNV010028323">
    <property type="protein sequence ID" value="CAE8624117.1"/>
    <property type="molecule type" value="Genomic_DNA"/>
</dbReference>
<reference evidence="2" key="1">
    <citation type="submission" date="2021-02" db="EMBL/GenBank/DDBJ databases">
        <authorList>
            <person name="Dougan E. K."/>
            <person name="Rhodes N."/>
            <person name="Thang M."/>
            <person name="Chan C."/>
        </authorList>
    </citation>
    <scope>NUCLEOTIDE SEQUENCE</scope>
</reference>
<keyword evidence="1" id="KW-1133">Transmembrane helix</keyword>
<sequence length="326" mass="36471">MLQPPPRCVQCLKISKPVLEVVVQILRLLAPALLYFYKFMYYLYLIIPANELRMMYGVALCFFGGEFCASIAAVECFRRSGGDKLLLCLKDLGTNMHLAHQASLEDDKATSSQQQLSEQEWYKRKVGVVLKAVEPDVLVQACAGLYQGFLGLMMALKFKFAWTVALACSIADLLRKPVAFLVTPCLAAMLPPDYHKWINQIINISLKLMAVHLAWKLEEVVSAVQSGLLGGCLFGTGVVILCQRGFSWASCGRCCKKKFDPETSYMDDVIGLPMAAAGIWFQLKHNFSLPFPFNLALLPLTIVEELLRFCITWFPVQDTVLPAARR</sequence>
<evidence type="ECO:0000313" key="4">
    <source>
        <dbReference type="Proteomes" id="UP000654075"/>
    </source>
</evidence>